<gene>
    <name evidence="2" type="ORF">MPSI1_002301</name>
</gene>
<keyword evidence="3" id="KW-1185">Reference proteome</keyword>
<dbReference type="EMBL" id="CP118377">
    <property type="protein sequence ID" value="WFD43638.1"/>
    <property type="molecule type" value="Genomic_DNA"/>
</dbReference>
<organism evidence="2 3">
    <name type="scientific">Malassezia psittaci</name>
    <dbReference type="NCBI Taxonomy" id="1821823"/>
    <lineage>
        <taxon>Eukaryota</taxon>
        <taxon>Fungi</taxon>
        <taxon>Dikarya</taxon>
        <taxon>Basidiomycota</taxon>
        <taxon>Ustilaginomycotina</taxon>
        <taxon>Malasseziomycetes</taxon>
        <taxon>Malasseziales</taxon>
        <taxon>Malasseziaceae</taxon>
        <taxon>Malassezia</taxon>
    </lineage>
</organism>
<evidence type="ECO:0000313" key="3">
    <source>
        <dbReference type="Proteomes" id="UP001214628"/>
    </source>
</evidence>
<proteinExistence type="predicted"/>
<evidence type="ECO:0000256" key="1">
    <source>
        <dbReference type="SAM" id="MobiDB-lite"/>
    </source>
</evidence>
<feature type="region of interest" description="Disordered" evidence="1">
    <location>
        <begin position="17"/>
        <end position="94"/>
    </location>
</feature>
<name>A0AAF0F6J7_9BASI</name>
<accession>A0AAF0F6J7</accession>
<protein>
    <submittedName>
        <fullName evidence="2">Uncharacterized protein</fullName>
    </submittedName>
</protein>
<reference evidence="2" key="1">
    <citation type="submission" date="2023-02" db="EMBL/GenBank/DDBJ databases">
        <title>Mating type loci evolution in Malassezia.</title>
        <authorList>
            <person name="Coelho M.A."/>
        </authorList>
    </citation>
    <scope>NUCLEOTIDE SEQUENCE</scope>
    <source>
        <strain evidence="2">CBS 14136</strain>
    </source>
</reference>
<sequence length="114" mass="12672">MPESDRVRAAMFEQMVQQHSNSSPAMLYAPMAPANQLRTASQSKSGRRSMSRTHDEEQRGATPGQIPSVKRPKLDSDLDISSAEPRTLRFGPDHRLVSYAASKAPKRAHYTHPS</sequence>
<dbReference type="AlphaFoldDB" id="A0AAF0F6J7"/>
<evidence type="ECO:0000313" key="2">
    <source>
        <dbReference type="EMBL" id="WFD43638.1"/>
    </source>
</evidence>
<dbReference type="Proteomes" id="UP001214628">
    <property type="component" value="Chromosome 3"/>
</dbReference>